<evidence type="ECO:0000256" key="1">
    <source>
        <dbReference type="ARBA" id="ARBA00023006"/>
    </source>
</evidence>
<organism evidence="4 5">
    <name type="scientific">Cyclotella cryptica</name>
    <dbReference type="NCBI Taxonomy" id="29204"/>
    <lineage>
        <taxon>Eukaryota</taxon>
        <taxon>Sar</taxon>
        <taxon>Stramenopiles</taxon>
        <taxon>Ochrophyta</taxon>
        <taxon>Bacillariophyta</taxon>
        <taxon>Coscinodiscophyceae</taxon>
        <taxon>Thalassiosirophycidae</taxon>
        <taxon>Stephanodiscales</taxon>
        <taxon>Stephanodiscaceae</taxon>
        <taxon>Cyclotella</taxon>
    </lineage>
</organism>
<keyword evidence="1" id="KW-0072">Autophagy</keyword>
<dbReference type="EMBL" id="JABMIG020000136">
    <property type="protein sequence ID" value="KAL3789745.1"/>
    <property type="molecule type" value="Genomic_DNA"/>
</dbReference>
<accession>A0ABD3PNK0</accession>
<feature type="region of interest" description="Disordered" evidence="2">
    <location>
        <begin position="275"/>
        <end position="297"/>
    </location>
</feature>
<keyword evidence="5" id="KW-1185">Reference proteome</keyword>
<evidence type="ECO:0000313" key="4">
    <source>
        <dbReference type="EMBL" id="KAL3789745.1"/>
    </source>
</evidence>
<reference evidence="4 5" key="1">
    <citation type="journal article" date="2020" name="G3 (Bethesda)">
        <title>Improved Reference Genome for Cyclotella cryptica CCMP332, a Model for Cell Wall Morphogenesis, Salinity Adaptation, and Lipid Production in Diatoms (Bacillariophyta).</title>
        <authorList>
            <person name="Roberts W.R."/>
            <person name="Downey K.M."/>
            <person name="Ruck E.C."/>
            <person name="Traller J.C."/>
            <person name="Alverson A.J."/>
        </authorList>
    </citation>
    <scope>NUCLEOTIDE SEQUENCE [LARGE SCALE GENOMIC DNA]</scope>
    <source>
        <strain evidence="4 5">CCMP332</strain>
    </source>
</reference>
<dbReference type="Pfam" id="PF09758">
    <property type="entry name" value="FPL"/>
    <property type="match status" value="1"/>
</dbReference>
<dbReference type="PANTHER" id="PTHR21481">
    <property type="entry name" value="PROTEIN CLEC16A"/>
    <property type="match status" value="1"/>
</dbReference>
<name>A0ABD3PNK0_9STRA</name>
<dbReference type="InterPro" id="IPR039272">
    <property type="entry name" value="CLEC16A/TT9"/>
</dbReference>
<feature type="compositionally biased region" description="Basic and acidic residues" evidence="2">
    <location>
        <begin position="223"/>
        <end position="235"/>
    </location>
</feature>
<evidence type="ECO:0000313" key="5">
    <source>
        <dbReference type="Proteomes" id="UP001516023"/>
    </source>
</evidence>
<feature type="compositionally biased region" description="Polar residues" evidence="2">
    <location>
        <begin position="30"/>
        <end position="40"/>
    </location>
</feature>
<protein>
    <recommendedName>
        <fullName evidence="3">FPL domain-containing protein</fullName>
    </recommendedName>
</protein>
<comment type="caution">
    <text evidence="4">The sequence shown here is derived from an EMBL/GenBank/DDBJ whole genome shotgun (WGS) entry which is preliminary data.</text>
</comment>
<gene>
    <name evidence="4" type="ORF">HJC23_006738</name>
</gene>
<feature type="domain" description="FPL" evidence="3">
    <location>
        <begin position="313"/>
        <end position="429"/>
    </location>
</feature>
<dbReference type="PANTHER" id="PTHR21481:SF0">
    <property type="entry name" value="PROTEIN CLEC16A"/>
    <property type="match status" value="1"/>
</dbReference>
<proteinExistence type="predicted"/>
<feature type="region of interest" description="Disordered" evidence="2">
    <location>
        <begin position="133"/>
        <end position="154"/>
    </location>
</feature>
<evidence type="ECO:0000256" key="2">
    <source>
        <dbReference type="SAM" id="MobiDB-lite"/>
    </source>
</evidence>
<feature type="compositionally biased region" description="Polar residues" evidence="2">
    <location>
        <begin position="282"/>
        <end position="297"/>
    </location>
</feature>
<sequence>SAVDLTLSYPRCQPFTTSKHVTHEIRATKDQTPPSSSNGNDAFRSPNKRRNNSTSGNNKQDPSIALEELRYALNRLDQLTENFHAVGTALLEDLDAANEKKEAKENENITKRGATNTDDKVLTGAIDVSTEKLSVDNRESSSNPTTKKHYQRSPSATAADLLLSSNAHFLSISEKDEAEMVELIRRVAELVVLSERMAGQILEGTTNGNVDSGDSSGGGEQNDDGKDGAKNKDGADNDAAASPYLALFELFCERNALANIVNIVTGVAFAPRQDLQSREHSSNNIPNTPATKTPTSFPKFNATSIPHLLPPLTIATQAIQSVSILIQNVSRATSLYFLLSNNRVNDLIALPIHLYKRAEMNHAHYARFAKRGSKRPVSYVGLPLPVWPTAQSLTNYTSMEIGELTTHFVSFLKSLAMRVNSETLQFFLTFPLTNDAGFCADDDAVGDVDMSRVESVEATSSTGEGSMTEETVTEVIGDESTSPPNAHITQNIADVNAVPAMDTDHVAEVPLPHDNTHTLDDLAATAKKGDASEGSPILTHACAESEVVHSTTEELCENTLLPSITEISTTKHDQSTVDDSKEAVKNEVSSTLNSMPTSLLTAGASISNPPNQIPPLERRQVVEFPLYSRALEFCSNEQDSFVRVTAMNVCMNMIRLATVQRNDVADSNTIDNEEKCHSEVLSQTDANMIGPDGSSDDDTNRQSLPTLTPSGGLYEAPALMLRDQMAIAHYACDPRRVSDLVSPLCARLTSQFGQVEATVRLLDELSNTSIHPKESTSRSPLSRVERKSRLTNTVHDLVANVQDELLLLDDLLRVGLISLNEQAIEMVLATFVYPMLLQPLLLPLHRFSSSTITEGRQRQDGVPVTSSNRPARSEEKSVITLQSPPPFSKNVIYASSEGIGNRDDDTPSASSEQFPLCQSHLTKSYSSEDMDLAPSKTALFGITAIFHTVSNPSLKHLLLTALLHPFSPPASGGSVVPPQITIDQSGMIRMEENCFLHLQSDRIVRVYSFGTGHRQEGEDASEERNETNLCTFILAPALSGMLSSISGSNQDIEDSPKRLNPYRKILLSFLSGLGEMGCLQKLAVVALHAVVSSVERWVIQEVMFAFISSGLTSKVVNNSTNEVETDDSLSLNHETCLLIRDGLEETIHCLCHSVVNKSVTFDGWWKVKFNRVAARTLLDVISNNYRFMCLANNHLTKIRLEAAHFLLSLPSRLDEKSRESNESPNKSSGKSNPVDKQHLETWLLDRFYFDQPNKSSNSVVEHVCYLKEHVENVDSKSQYRYGLEVLESQSVSDATKLLCEDLRIVENMLVSETKGNTPFHCAATWALACLSLDAFCIKLSKMKAAIPEHSENGISATACQNLVNGMLSYFSASNDDGNRPTTSDSLAHISSKFAMALLDEGDTSEDSKKNEVAPAHGSVVCLVGKAAFPLSPTFASLFTGKTCVSNEGVQWQSLYLVVVGRFVVLAEPERGGSGGEGRVITSCKLACLAVKKDTTVLSNNNTPARRLLLQHSSVDPRTPPLFIVESNSSKKGPHLGSDGLRLTRSRMDLWFEDSNAAGQAWKALAGKIAKARARRGSMIRSALLASDHCSEN</sequence>
<dbReference type="Proteomes" id="UP001516023">
    <property type="component" value="Unassembled WGS sequence"/>
</dbReference>
<feature type="compositionally biased region" description="Polar residues" evidence="2">
    <location>
        <begin position="52"/>
        <end position="61"/>
    </location>
</feature>
<feature type="region of interest" description="Disordered" evidence="2">
    <location>
        <begin position="203"/>
        <end position="235"/>
    </location>
</feature>
<evidence type="ECO:0000259" key="3">
    <source>
        <dbReference type="Pfam" id="PF09758"/>
    </source>
</evidence>
<dbReference type="InterPro" id="IPR019155">
    <property type="entry name" value="CLEC16A/TT9_N"/>
</dbReference>
<feature type="region of interest" description="Disordered" evidence="2">
    <location>
        <begin position="685"/>
        <end position="709"/>
    </location>
</feature>
<feature type="non-terminal residue" evidence="4">
    <location>
        <position position="1"/>
    </location>
</feature>
<feature type="region of interest" description="Disordered" evidence="2">
    <location>
        <begin position="852"/>
        <end position="883"/>
    </location>
</feature>
<feature type="region of interest" description="Disordered" evidence="2">
    <location>
        <begin position="20"/>
        <end position="63"/>
    </location>
</feature>
<dbReference type="GO" id="GO:0006914">
    <property type="term" value="P:autophagy"/>
    <property type="evidence" value="ECO:0007669"/>
    <property type="project" value="UniProtKB-KW"/>
</dbReference>